<organism evidence="5 6">
    <name type="scientific">Saccharopolyspora elongata</name>
    <dbReference type="NCBI Taxonomy" id="2530387"/>
    <lineage>
        <taxon>Bacteria</taxon>
        <taxon>Bacillati</taxon>
        <taxon>Actinomycetota</taxon>
        <taxon>Actinomycetes</taxon>
        <taxon>Pseudonocardiales</taxon>
        <taxon>Pseudonocardiaceae</taxon>
        <taxon>Saccharopolyspora</taxon>
    </lineage>
</organism>
<dbReference type="Gene3D" id="3.10.580.10">
    <property type="entry name" value="CBS-domain"/>
    <property type="match status" value="1"/>
</dbReference>
<dbReference type="AlphaFoldDB" id="A0A4R4YA48"/>
<dbReference type="SMART" id="SM00116">
    <property type="entry name" value="CBS"/>
    <property type="match status" value="2"/>
</dbReference>
<dbReference type="EMBL" id="SMKW01000066">
    <property type="protein sequence ID" value="TDD40880.1"/>
    <property type="molecule type" value="Genomic_DNA"/>
</dbReference>
<dbReference type="PANTHER" id="PTHR43080:SF2">
    <property type="entry name" value="CBS DOMAIN-CONTAINING PROTEIN"/>
    <property type="match status" value="1"/>
</dbReference>
<dbReference type="Pfam" id="PF00571">
    <property type="entry name" value="CBS"/>
    <property type="match status" value="2"/>
</dbReference>
<gene>
    <name evidence="5" type="ORF">E1288_34465</name>
</gene>
<keyword evidence="1 2" id="KW-0129">CBS domain</keyword>
<keyword evidence="6" id="KW-1185">Reference proteome</keyword>
<dbReference type="PANTHER" id="PTHR43080">
    <property type="entry name" value="CBS DOMAIN-CONTAINING PROTEIN CBSX3, MITOCHONDRIAL"/>
    <property type="match status" value="1"/>
</dbReference>
<dbReference type="InterPro" id="IPR051257">
    <property type="entry name" value="Diverse_CBS-Domain"/>
</dbReference>
<evidence type="ECO:0000256" key="1">
    <source>
        <dbReference type="ARBA" id="ARBA00023122"/>
    </source>
</evidence>
<dbReference type="Proteomes" id="UP000294947">
    <property type="component" value="Unassembled WGS sequence"/>
</dbReference>
<reference evidence="5 6" key="1">
    <citation type="submission" date="2019-03" db="EMBL/GenBank/DDBJ databases">
        <title>Draft genome sequences of novel Actinobacteria.</title>
        <authorList>
            <person name="Sahin N."/>
            <person name="Ay H."/>
            <person name="Saygin H."/>
        </authorList>
    </citation>
    <scope>NUCLEOTIDE SEQUENCE [LARGE SCALE GENOMIC DNA]</scope>
    <source>
        <strain evidence="5 6">7K502</strain>
    </source>
</reference>
<protein>
    <submittedName>
        <fullName evidence="5">CBS domain-containing protein</fullName>
    </submittedName>
</protein>
<dbReference type="InterPro" id="IPR046342">
    <property type="entry name" value="CBS_dom_sf"/>
</dbReference>
<comment type="caution">
    <text evidence="5">The sequence shown here is derived from an EMBL/GenBank/DDBJ whole genome shotgun (WGS) entry which is preliminary data.</text>
</comment>
<feature type="region of interest" description="Disordered" evidence="3">
    <location>
        <begin position="191"/>
        <end position="225"/>
    </location>
</feature>
<feature type="compositionally biased region" description="Basic and acidic residues" evidence="3">
    <location>
        <begin position="208"/>
        <end position="225"/>
    </location>
</feature>
<name>A0A4R4YA48_9PSEU</name>
<sequence length="225" mass="24523">MSHPVITVREYDSIRTAAGTLAEHGFTAAPVIDWDGILVGIVTEADLIRDAIPHDPRTTEHHLHMPSGAPPTLVSQVMTKKVRTAAPGTDCADIAKTMLSHHLRAVPVVQSRVVVGIVTRRDLMRGLARDDPVIRAEVRRNLDRYGGFDKWSVSVRDGAVVITDPVGDIAARHVARALALAAPGTRQVQVIERRDQPSPPPARTTVRGAREEDPCESRKSSAKER</sequence>
<evidence type="ECO:0000313" key="5">
    <source>
        <dbReference type="EMBL" id="TDD40880.1"/>
    </source>
</evidence>
<evidence type="ECO:0000256" key="2">
    <source>
        <dbReference type="PROSITE-ProRule" id="PRU00703"/>
    </source>
</evidence>
<proteinExistence type="predicted"/>
<dbReference type="OrthoDB" id="9799454at2"/>
<dbReference type="PROSITE" id="PS51371">
    <property type="entry name" value="CBS"/>
    <property type="match status" value="2"/>
</dbReference>
<dbReference type="SUPFAM" id="SSF54631">
    <property type="entry name" value="CBS-domain pair"/>
    <property type="match status" value="1"/>
</dbReference>
<evidence type="ECO:0000259" key="4">
    <source>
        <dbReference type="PROSITE" id="PS51371"/>
    </source>
</evidence>
<feature type="domain" description="CBS" evidence="4">
    <location>
        <begin position="1"/>
        <end position="59"/>
    </location>
</feature>
<accession>A0A4R4YA48</accession>
<dbReference type="InterPro" id="IPR000644">
    <property type="entry name" value="CBS_dom"/>
</dbReference>
<feature type="domain" description="CBS" evidence="4">
    <location>
        <begin position="78"/>
        <end position="133"/>
    </location>
</feature>
<evidence type="ECO:0000256" key="3">
    <source>
        <dbReference type="SAM" id="MobiDB-lite"/>
    </source>
</evidence>
<evidence type="ECO:0000313" key="6">
    <source>
        <dbReference type="Proteomes" id="UP000294947"/>
    </source>
</evidence>